<evidence type="ECO:0000313" key="2">
    <source>
        <dbReference type="EMBL" id="MBN4059542.1"/>
    </source>
</evidence>
<keyword evidence="1" id="KW-1133">Transmembrane helix</keyword>
<accession>A0ABS3AS40</accession>
<gene>
    <name evidence="2" type="ORF">JYT35_00310</name>
</gene>
<comment type="caution">
    <text evidence="2">The sequence shown here is derived from an EMBL/GenBank/DDBJ whole genome shotgun (WGS) entry which is preliminary data.</text>
</comment>
<keyword evidence="1" id="KW-0472">Membrane</keyword>
<name>A0ABS3AS40_9ACTN</name>
<dbReference type="EMBL" id="JAFIUH010000003">
    <property type="protein sequence ID" value="MBN4059542.1"/>
    <property type="molecule type" value="Genomic_DNA"/>
</dbReference>
<protein>
    <submittedName>
        <fullName evidence="2">Uncharacterized protein</fullName>
    </submittedName>
</protein>
<evidence type="ECO:0000256" key="1">
    <source>
        <dbReference type="SAM" id="Phobius"/>
    </source>
</evidence>
<feature type="non-terminal residue" evidence="2">
    <location>
        <position position="79"/>
    </location>
</feature>
<dbReference type="Proteomes" id="UP000724964">
    <property type="component" value="Unassembled WGS sequence"/>
</dbReference>
<evidence type="ECO:0000313" key="3">
    <source>
        <dbReference type="Proteomes" id="UP000724964"/>
    </source>
</evidence>
<reference evidence="2" key="1">
    <citation type="submission" date="2021-02" db="EMBL/GenBank/DDBJ databases">
        <title>Activity-based single-cell genomes from oceanic crustal fluid captures similar information to metagenomic and metatranscriptomic surveys with orders of magnitude less sampling.</title>
        <authorList>
            <person name="D'Angelo T.S."/>
            <person name="Orcutt B.N."/>
        </authorList>
    </citation>
    <scope>NUCLEOTIDE SEQUENCE [LARGE SCALE GENOMIC DNA]</scope>
    <source>
        <strain evidence="2">AH-315-J10</strain>
    </source>
</reference>
<sequence length="79" mass="7490">MVEPVDLATVQLPDTSLAPTALPSTLARALAFAAVIVAGVCGGLVGWAVTDLQCTGDCGTPATIGAVAGALLAAGGVAV</sequence>
<keyword evidence="1" id="KW-0812">Transmembrane</keyword>
<organism evidence="2 3">
    <name type="scientific">Acidimicrobium ferrooxidans</name>
    <dbReference type="NCBI Taxonomy" id="53635"/>
    <lineage>
        <taxon>Bacteria</taxon>
        <taxon>Bacillati</taxon>
        <taxon>Actinomycetota</taxon>
        <taxon>Acidimicrobiia</taxon>
        <taxon>Acidimicrobiales</taxon>
        <taxon>Acidimicrobiaceae</taxon>
        <taxon>Acidimicrobium</taxon>
    </lineage>
</organism>
<proteinExistence type="predicted"/>
<feature type="transmembrane region" description="Helical" evidence="1">
    <location>
        <begin position="29"/>
        <end position="49"/>
    </location>
</feature>
<keyword evidence="3" id="KW-1185">Reference proteome</keyword>